<dbReference type="InParanoid" id="A0A024GEL8"/>
<feature type="transmembrane region" description="Helical" evidence="5">
    <location>
        <begin position="554"/>
        <end position="573"/>
    </location>
</feature>
<dbReference type="InterPro" id="IPR033121">
    <property type="entry name" value="PEPTIDASE_A1"/>
</dbReference>
<proteinExistence type="inferred from homology"/>
<evidence type="ECO:0000313" key="8">
    <source>
        <dbReference type="EMBL" id="CCI44940.1"/>
    </source>
</evidence>
<feature type="transmembrane region" description="Helical" evidence="5">
    <location>
        <begin position="722"/>
        <end position="742"/>
    </location>
</feature>
<dbReference type="InterPro" id="IPR034164">
    <property type="entry name" value="Pepsin-like_dom"/>
</dbReference>
<dbReference type="SUPFAM" id="SSF50630">
    <property type="entry name" value="Acid proteases"/>
    <property type="match status" value="1"/>
</dbReference>
<dbReference type="GO" id="GO:0006508">
    <property type="term" value="P:proteolysis"/>
    <property type="evidence" value="ECO:0007669"/>
    <property type="project" value="UniProtKB-KW"/>
</dbReference>
<dbReference type="PANTHER" id="PTHR47966:SF51">
    <property type="entry name" value="BETA-SITE APP-CLEAVING ENZYME, ISOFORM A-RELATED"/>
    <property type="match status" value="1"/>
</dbReference>
<name>A0A024GEL8_9STRA</name>
<dbReference type="EMBL" id="CAIX01000084">
    <property type="protein sequence ID" value="CCI44940.1"/>
    <property type="molecule type" value="Genomic_DNA"/>
</dbReference>
<feature type="transmembrane region" description="Helical" evidence="5">
    <location>
        <begin position="690"/>
        <end position="710"/>
    </location>
</feature>
<accession>A0A024GEL8</accession>
<sequence length="767" mass="85501">MAWGLLGLLASSLILLIVPLPLKIPLSQHVIEKNTEDLASQINQISFNEELKTLGMLQLAAMGNVPLVNYMEFQFYGTISIGQPLQNVSVCFDTGSSDLWVPAKSCDNCGGLKRFDSRHSETFRQKSKKKLRFQLEYGSGKVAGFYGQDSVQIVSFMIENVTFGIVDYEEESMRNMKADGLLGMAFNGLSTFTHPPVFIQLIHQHKELEPVFAFYLSKEPNSAGSELHLGGFDQERLDRTNAVWLYTDVVPQFGMYTFWRIAFITVQVEGLQSAHTGVTICGSGSGTDNREQVESPNNYVTECIGFVDTGTSLLGVPSKLYLSLLYQIAAYAQARGCYCGYTAQAFQCFLCSGVDFPSIQFRVAGSETKSHLFFSLDGPDYTLCVDLTCVALLQPNGQEMWVLGDVFMKKYYTLYDMKEKRIGFACSTANSHCGTFSASESQGIVQGTSPSVPSIRAPFGTHMPQHLDWDIKTASTKTYRIFALFWSSVSIISSFLVAFSLFGKHSSASCQETKDLILYLSSAILAYNLMIWLSNLTLIAGRTLFCRASFVSEQFAGTLMFTLYGCVVLQLVLQYRKVTTSAFSSHTNSAFTENARHIHQYSFTTLAIALGTVAAVLSSALDIIGTVPNVSHFYSTCFLEHSPTWARVVFYHVPRDLIFGLIGLALCLIRKFFPESMTLHANKSYQQYRLLLWVTFGFLLNYGVPIIVGFLHDVKVISGTTWLYSSDFFVYSQGFVQAFIWFSSDFRHSILSDSENNEEGICLVRGM</sequence>
<dbReference type="PANTHER" id="PTHR47966">
    <property type="entry name" value="BETA-SITE APP-CLEAVING ENZYME, ISOFORM A-RELATED"/>
    <property type="match status" value="1"/>
</dbReference>
<feature type="chain" id="PRO_5001529622" description="Peptidase A1 domain-containing protein" evidence="6">
    <location>
        <begin position="20"/>
        <end position="767"/>
    </location>
</feature>
<evidence type="ECO:0000256" key="1">
    <source>
        <dbReference type="ARBA" id="ARBA00007447"/>
    </source>
</evidence>
<feature type="transmembrane region" description="Helical" evidence="5">
    <location>
        <begin position="516"/>
        <end position="534"/>
    </location>
</feature>
<keyword evidence="3" id="KW-0378">Hydrolase</keyword>
<evidence type="ECO:0000256" key="4">
    <source>
        <dbReference type="PIRSR" id="PIRSR601461-1"/>
    </source>
</evidence>
<evidence type="ECO:0000256" key="3">
    <source>
        <dbReference type="ARBA" id="ARBA00022750"/>
    </source>
</evidence>
<gene>
    <name evidence="8" type="ORF">BN9_057870</name>
</gene>
<feature type="signal peptide" evidence="6">
    <location>
        <begin position="1"/>
        <end position="19"/>
    </location>
</feature>
<dbReference type="PROSITE" id="PS51767">
    <property type="entry name" value="PEPTIDASE_A1"/>
    <property type="match status" value="1"/>
</dbReference>
<evidence type="ECO:0000259" key="7">
    <source>
        <dbReference type="PROSITE" id="PS51767"/>
    </source>
</evidence>
<keyword evidence="5" id="KW-0472">Membrane</keyword>
<dbReference type="CDD" id="cd05471">
    <property type="entry name" value="pepsin_like"/>
    <property type="match status" value="1"/>
</dbReference>
<keyword evidence="6" id="KW-0732">Signal</keyword>
<keyword evidence="9" id="KW-1185">Reference proteome</keyword>
<dbReference type="OrthoDB" id="771136at2759"/>
<comment type="caution">
    <text evidence="8">The sequence shown here is derived from an EMBL/GenBank/DDBJ whole genome shotgun (WGS) entry which is preliminary data.</text>
</comment>
<evidence type="ECO:0000313" key="9">
    <source>
        <dbReference type="Proteomes" id="UP000053237"/>
    </source>
</evidence>
<organism evidence="8 9">
    <name type="scientific">Albugo candida</name>
    <dbReference type="NCBI Taxonomy" id="65357"/>
    <lineage>
        <taxon>Eukaryota</taxon>
        <taxon>Sar</taxon>
        <taxon>Stramenopiles</taxon>
        <taxon>Oomycota</taxon>
        <taxon>Peronosporomycetes</taxon>
        <taxon>Albuginales</taxon>
        <taxon>Albuginaceae</taxon>
        <taxon>Albugo</taxon>
    </lineage>
</organism>
<reference evidence="8 9" key="1">
    <citation type="submission" date="2012-05" db="EMBL/GenBank/DDBJ databases">
        <title>Recombination and specialization in a pathogen metapopulation.</title>
        <authorList>
            <person name="Gardiner A."/>
            <person name="Kemen E."/>
            <person name="Schultz-Larsen T."/>
            <person name="MacLean D."/>
            <person name="Van Oosterhout C."/>
            <person name="Jones J.D.G."/>
        </authorList>
    </citation>
    <scope>NUCLEOTIDE SEQUENCE [LARGE SCALE GENOMIC DNA]</scope>
    <source>
        <strain evidence="8 9">Ac Nc2</strain>
    </source>
</reference>
<dbReference type="InterPro" id="IPR001461">
    <property type="entry name" value="Aspartic_peptidase_A1"/>
</dbReference>
<dbReference type="STRING" id="65357.A0A024GEL8"/>
<keyword evidence="5" id="KW-1133">Transmembrane helix</keyword>
<dbReference type="InterPro" id="IPR021109">
    <property type="entry name" value="Peptidase_aspartic_dom_sf"/>
</dbReference>
<keyword evidence="2" id="KW-0645">Protease</keyword>
<keyword evidence="3" id="KW-0064">Aspartyl protease</keyword>
<evidence type="ECO:0000256" key="6">
    <source>
        <dbReference type="SAM" id="SignalP"/>
    </source>
</evidence>
<dbReference type="FunFam" id="2.40.70.10:FF:000149">
    <property type="entry name" value="Uncharacterized protein"/>
    <property type="match status" value="1"/>
</dbReference>
<feature type="transmembrane region" description="Helical" evidence="5">
    <location>
        <begin position="648"/>
        <end position="669"/>
    </location>
</feature>
<dbReference type="Gene3D" id="2.40.70.10">
    <property type="entry name" value="Acid Proteases"/>
    <property type="match status" value="2"/>
</dbReference>
<dbReference type="PRINTS" id="PR00792">
    <property type="entry name" value="PEPSIN"/>
</dbReference>
<feature type="transmembrane region" description="Helical" evidence="5">
    <location>
        <begin position="481"/>
        <end position="504"/>
    </location>
</feature>
<dbReference type="Pfam" id="PF00026">
    <property type="entry name" value="Asp"/>
    <property type="match status" value="1"/>
</dbReference>
<protein>
    <recommendedName>
        <fullName evidence="7">Peptidase A1 domain-containing protein</fullName>
    </recommendedName>
</protein>
<feature type="domain" description="Peptidase A1" evidence="7">
    <location>
        <begin position="75"/>
        <end position="425"/>
    </location>
</feature>
<evidence type="ECO:0000256" key="2">
    <source>
        <dbReference type="ARBA" id="ARBA00022670"/>
    </source>
</evidence>
<feature type="transmembrane region" description="Helical" evidence="5">
    <location>
        <begin position="606"/>
        <end position="628"/>
    </location>
</feature>
<evidence type="ECO:0000256" key="5">
    <source>
        <dbReference type="SAM" id="Phobius"/>
    </source>
</evidence>
<comment type="similarity">
    <text evidence="1">Belongs to the peptidase A1 family.</text>
</comment>
<feature type="active site" evidence="4">
    <location>
        <position position="93"/>
    </location>
</feature>
<feature type="active site" evidence="4">
    <location>
        <position position="308"/>
    </location>
</feature>
<dbReference type="Proteomes" id="UP000053237">
    <property type="component" value="Unassembled WGS sequence"/>
</dbReference>
<dbReference type="AlphaFoldDB" id="A0A024GEL8"/>
<dbReference type="GO" id="GO:0004190">
    <property type="term" value="F:aspartic-type endopeptidase activity"/>
    <property type="evidence" value="ECO:0007669"/>
    <property type="project" value="UniProtKB-KW"/>
</dbReference>
<keyword evidence="5" id="KW-0812">Transmembrane</keyword>